<organism evidence="4 5">
    <name type="scientific">Anaeramoeba ignava</name>
    <name type="common">Anaerobic marine amoeba</name>
    <dbReference type="NCBI Taxonomy" id="1746090"/>
    <lineage>
        <taxon>Eukaryota</taxon>
        <taxon>Metamonada</taxon>
        <taxon>Anaeramoebidae</taxon>
        <taxon>Anaeramoeba</taxon>
    </lineage>
</organism>
<dbReference type="InterPro" id="IPR036770">
    <property type="entry name" value="Ankyrin_rpt-contain_sf"/>
</dbReference>
<dbReference type="EMBL" id="JAPDFW010000057">
    <property type="protein sequence ID" value="KAJ5077682.1"/>
    <property type="molecule type" value="Genomic_DNA"/>
</dbReference>
<protein>
    <submittedName>
        <fullName evidence="4">Cyclin-dependent kinase inhibitor 2c</fullName>
    </submittedName>
</protein>
<evidence type="ECO:0000256" key="3">
    <source>
        <dbReference type="PROSITE-ProRule" id="PRU00023"/>
    </source>
</evidence>
<proteinExistence type="predicted"/>
<dbReference type="InterPro" id="IPR051165">
    <property type="entry name" value="Multifunctional_ANK_Repeat"/>
</dbReference>
<sequence length="98" mass="11168">MSENFETIFEFCLKNDLKSIENFISKGGSINIQDKGNTLLHISSQNGFIDIVKFLINHQADLSIRNNGQTVIDIAKKFNQKEILKELLNKTLSNNLKK</sequence>
<reference evidence="4" key="1">
    <citation type="submission" date="2022-10" db="EMBL/GenBank/DDBJ databases">
        <title>Novel sulphate-reducing endosymbionts in the free-living metamonad Anaeramoeba.</title>
        <authorList>
            <person name="Jerlstrom-Hultqvist J."/>
            <person name="Cepicka I."/>
            <person name="Gallot-Lavallee L."/>
            <person name="Salas-Leiva D."/>
            <person name="Curtis B.A."/>
            <person name="Zahonova K."/>
            <person name="Pipaliya S."/>
            <person name="Dacks J."/>
            <person name="Roger A.J."/>
        </authorList>
    </citation>
    <scope>NUCLEOTIDE SEQUENCE</scope>
    <source>
        <strain evidence="4">BMAN</strain>
    </source>
</reference>
<evidence type="ECO:0000313" key="5">
    <source>
        <dbReference type="Proteomes" id="UP001149090"/>
    </source>
</evidence>
<keyword evidence="5" id="KW-1185">Reference proteome</keyword>
<dbReference type="PROSITE" id="PS50088">
    <property type="entry name" value="ANK_REPEAT"/>
    <property type="match status" value="1"/>
</dbReference>
<keyword evidence="2 3" id="KW-0040">ANK repeat</keyword>
<dbReference type="PROSITE" id="PS50297">
    <property type="entry name" value="ANK_REP_REGION"/>
    <property type="match status" value="1"/>
</dbReference>
<dbReference type="Proteomes" id="UP001149090">
    <property type="component" value="Unassembled WGS sequence"/>
</dbReference>
<dbReference type="Pfam" id="PF12796">
    <property type="entry name" value="Ank_2"/>
    <property type="match status" value="1"/>
</dbReference>
<keyword evidence="1" id="KW-0677">Repeat</keyword>
<comment type="caution">
    <text evidence="4">The sequence shown here is derived from an EMBL/GenBank/DDBJ whole genome shotgun (WGS) entry which is preliminary data.</text>
</comment>
<dbReference type="InterPro" id="IPR002110">
    <property type="entry name" value="Ankyrin_rpt"/>
</dbReference>
<evidence type="ECO:0000256" key="2">
    <source>
        <dbReference type="ARBA" id="ARBA00023043"/>
    </source>
</evidence>
<feature type="repeat" description="ANK" evidence="3">
    <location>
        <begin position="35"/>
        <end position="67"/>
    </location>
</feature>
<dbReference type="PANTHER" id="PTHR24123:SF33">
    <property type="entry name" value="PROTEIN HOS4"/>
    <property type="match status" value="1"/>
</dbReference>
<dbReference type="PANTHER" id="PTHR24123">
    <property type="entry name" value="ANKYRIN REPEAT-CONTAINING"/>
    <property type="match status" value="1"/>
</dbReference>
<accession>A0A9Q0REZ4</accession>
<dbReference type="SUPFAM" id="SSF48403">
    <property type="entry name" value="Ankyrin repeat"/>
    <property type="match status" value="1"/>
</dbReference>
<gene>
    <name evidence="4" type="ORF">M0811_05781</name>
</gene>
<evidence type="ECO:0000313" key="4">
    <source>
        <dbReference type="EMBL" id="KAJ5077682.1"/>
    </source>
</evidence>
<name>A0A9Q0REZ4_ANAIG</name>
<dbReference type="SMART" id="SM00248">
    <property type="entry name" value="ANK"/>
    <property type="match status" value="3"/>
</dbReference>
<dbReference type="AlphaFoldDB" id="A0A9Q0REZ4"/>
<dbReference type="Gene3D" id="1.25.40.20">
    <property type="entry name" value="Ankyrin repeat-containing domain"/>
    <property type="match status" value="1"/>
</dbReference>
<evidence type="ECO:0000256" key="1">
    <source>
        <dbReference type="ARBA" id="ARBA00022737"/>
    </source>
</evidence>
<dbReference type="OrthoDB" id="194358at2759"/>